<dbReference type="EMBL" id="JXJN01025618">
    <property type="status" value="NOT_ANNOTATED_CDS"/>
    <property type="molecule type" value="Genomic_DNA"/>
</dbReference>
<dbReference type="AlphaFoldDB" id="A0A1B0C4R7"/>
<dbReference type="VEuPathDB" id="VectorBase:GPPI049119"/>
<proteinExistence type="predicted"/>
<organism evidence="1 2">
    <name type="scientific">Glossina palpalis gambiensis</name>
    <dbReference type="NCBI Taxonomy" id="67801"/>
    <lineage>
        <taxon>Eukaryota</taxon>
        <taxon>Metazoa</taxon>
        <taxon>Ecdysozoa</taxon>
        <taxon>Arthropoda</taxon>
        <taxon>Hexapoda</taxon>
        <taxon>Insecta</taxon>
        <taxon>Pterygota</taxon>
        <taxon>Neoptera</taxon>
        <taxon>Endopterygota</taxon>
        <taxon>Diptera</taxon>
        <taxon>Brachycera</taxon>
        <taxon>Muscomorpha</taxon>
        <taxon>Hippoboscoidea</taxon>
        <taxon>Glossinidae</taxon>
        <taxon>Glossina</taxon>
    </lineage>
</organism>
<sequence>MHAHVYIPPSRKRTKSNRTLQHLRIYNKSGLHYHTTITNTTTTTTTTTATATFGNINISHFKNFIDVKCLEYILPVIMITRTIGLTA</sequence>
<evidence type="ECO:0000313" key="2">
    <source>
        <dbReference type="Proteomes" id="UP000092460"/>
    </source>
</evidence>
<reference evidence="1" key="2">
    <citation type="submission" date="2020-05" db="UniProtKB">
        <authorList>
            <consortium name="EnsemblMetazoa"/>
        </authorList>
    </citation>
    <scope>IDENTIFICATION</scope>
    <source>
        <strain evidence="1">IAEA</strain>
    </source>
</reference>
<dbReference type="EMBL" id="JXJN01025619">
    <property type="status" value="NOT_ANNOTATED_CDS"/>
    <property type="molecule type" value="Genomic_DNA"/>
</dbReference>
<evidence type="ECO:0000313" key="1">
    <source>
        <dbReference type="EnsemblMetazoa" id="GPPI049119-PA"/>
    </source>
</evidence>
<accession>A0A1B0C4R7</accession>
<name>A0A1B0C4R7_9MUSC</name>
<dbReference type="Proteomes" id="UP000092460">
    <property type="component" value="Unassembled WGS sequence"/>
</dbReference>
<dbReference type="EnsemblMetazoa" id="GPPI049119-RA">
    <property type="protein sequence ID" value="GPPI049119-PA"/>
    <property type="gene ID" value="GPPI049119"/>
</dbReference>
<reference evidence="2" key="1">
    <citation type="submission" date="2015-01" db="EMBL/GenBank/DDBJ databases">
        <authorList>
            <person name="Aksoy S."/>
            <person name="Warren W."/>
            <person name="Wilson R.K."/>
        </authorList>
    </citation>
    <scope>NUCLEOTIDE SEQUENCE [LARGE SCALE GENOMIC DNA]</scope>
    <source>
        <strain evidence="2">IAEA</strain>
    </source>
</reference>
<keyword evidence="2" id="KW-1185">Reference proteome</keyword>
<protein>
    <submittedName>
        <fullName evidence="1">Uncharacterized protein</fullName>
    </submittedName>
</protein>